<keyword evidence="2" id="KW-1185">Reference proteome</keyword>
<accession>A0ABN9CZ07</accession>
<reference evidence="1" key="1">
    <citation type="submission" date="2023-05" db="EMBL/GenBank/DDBJ databases">
        <authorList>
            <person name="Stuckert A."/>
        </authorList>
    </citation>
    <scope>NUCLEOTIDE SEQUENCE</scope>
</reference>
<dbReference type="EMBL" id="CATNWA010013575">
    <property type="protein sequence ID" value="CAI9565422.1"/>
    <property type="molecule type" value="Genomic_DNA"/>
</dbReference>
<gene>
    <name evidence="1" type="ORF">SPARVUS_LOCUS6071891</name>
</gene>
<evidence type="ECO:0008006" key="3">
    <source>
        <dbReference type="Google" id="ProtNLM"/>
    </source>
</evidence>
<proteinExistence type="predicted"/>
<protein>
    <recommendedName>
        <fullName evidence="3">Secreted protein</fullName>
    </recommendedName>
</protein>
<evidence type="ECO:0000313" key="1">
    <source>
        <dbReference type="EMBL" id="CAI9565422.1"/>
    </source>
</evidence>
<evidence type="ECO:0000313" key="2">
    <source>
        <dbReference type="Proteomes" id="UP001162483"/>
    </source>
</evidence>
<comment type="caution">
    <text evidence="1">The sequence shown here is derived from an EMBL/GenBank/DDBJ whole genome shotgun (WGS) entry which is preliminary data.</text>
</comment>
<dbReference type="Proteomes" id="UP001162483">
    <property type="component" value="Unassembled WGS sequence"/>
</dbReference>
<feature type="non-terminal residue" evidence="1">
    <location>
        <position position="94"/>
    </location>
</feature>
<sequence>MCLQFKLLTLRHSCHGPLLPPPLAAARSRVCRGSLHGLPFAGLTHTDGCWADYGPPIAAARPVICHGTPVQTSSFCCQARNLYIGPLYRLLMLL</sequence>
<name>A0ABN9CZ07_9NEOB</name>
<organism evidence="1 2">
    <name type="scientific">Staurois parvus</name>
    <dbReference type="NCBI Taxonomy" id="386267"/>
    <lineage>
        <taxon>Eukaryota</taxon>
        <taxon>Metazoa</taxon>
        <taxon>Chordata</taxon>
        <taxon>Craniata</taxon>
        <taxon>Vertebrata</taxon>
        <taxon>Euteleostomi</taxon>
        <taxon>Amphibia</taxon>
        <taxon>Batrachia</taxon>
        <taxon>Anura</taxon>
        <taxon>Neobatrachia</taxon>
        <taxon>Ranoidea</taxon>
        <taxon>Ranidae</taxon>
        <taxon>Staurois</taxon>
    </lineage>
</organism>